<name>A0AAD4W9A0_PRUDU</name>
<keyword evidence="3" id="KW-1185">Reference proteome</keyword>
<proteinExistence type="predicted"/>
<keyword evidence="1" id="KW-1133">Transmembrane helix</keyword>
<keyword evidence="1" id="KW-0812">Transmembrane</keyword>
<feature type="transmembrane region" description="Helical" evidence="1">
    <location>
        <begin position="75"/>
        <end position="94"/>
    </location>
</feature>
<dbReference type="AlphaFoldDB" id="A0AAD4W9A0"/>
<protein>
    <submittedName>
        <fullName evidence="2">Uncharacterized protein</fullName>
    </submittedName>
</protein>
<dbReference type="Proteomes" id="UP001054821">
    <property type="component" value="Chromosome 3"/>
</dbReference>
<comment type="caution">
    <text evidence="2">The sequence shown here is derived from an EMBL/GenBank/DDBJ whole genome shotgun (WGS) entry which is preliminary data.</text>
</comment>
<sequence>MGRDGGVRLEIAGVSEMKDDACSLDVCLWHEAFWSSKVLRQLDFSTWVRSHPLLLLVFSPKLEEERMGMGASQKVISTWVCLVLMVLTDMLDIFHDAGLGYWYLVSSGL</sequence>
<keyword evidence="1" id="KW-0472">Membrane</keyword>
<dbReference type="EMBL" id="JAJFAZ020000003">
    <property type="protein sequence ID" value="KAI5339290.1"/>
    <property type="molecule type" value="Genomic_DNA"/>
</dbReference>
<gene>
    <name evidence="2" type="ORF">L3X38_018562</name>
</gene>
<evidence type="ECO:0000256" key="1">
    <source>
        <dbReference type="SAM" id="Phobius"/>
    </source>
</evidence>
<reference evidence="2 3" key="1">
    <citation type="journal article" date="2022" name="G3 (Bethesda)">
        <title>Whole-genome sequence and methylome profiling of the almond [Prunus dulcis (Mill.) D.A. Webb] cultivar 'Nonpareil'.</title>
        <authorList>
            <person name="D'Amico-Willman K.M."/>
            <person name="Ouma W.Z."/>
            <person name="Meulia T."/>
            <person name="Sideli G.M."/>
            <person name="Gradziel T.M."/>
            <person name="Fresnedo-Ramirez J."/>
        </authorList>
    </citation>
    <scope>NUCLEOTIDE SEQUENCE [LARGE SCALE GENOMIC DNA]</scope>
    <source>
        <strain evidence="2">Clone GOH B32 T37-40</strain>
    </source>
</reference>
<organism evidence="2 3">
    <name type="scientific">Prunus dulcis</name>
    <name type="common">Almond</name>
    <name type="synonym">Amygdalus dulcis</name>
    <dbReference type="NCBI Taxonomy" id="3755"/>
    <lineage>
        <taxon>Eukaryota</taxon>
        <taxon>Viridiplantae</taxon>
        <taxon>Streptophyta</taxon>
        <taxon>Embryophyta</taxon>
        <taxon>Tracheophyta</taxon>
        <taxon>Spermatophyta</taxon>
        <taxon>Magnoliopsida</taxon>
        <taxon>eudicotyledons</taxon>
        <taxon>Gunneridae</taxon>
        <taxon>Pentapetalae</taxon>
        <taxon>rosids</taxon>
        <taxon>fabids</taxon>
        <taxon>Rosales</taxon>
        <taxon>Rosaceae</taxon>
        <taxon>Amygdaloideae</taxon>
        <taxon>Amygdaleae</taxon>
        <taxon>Prunus</taxon>
    </lineage>
</organism>
<evidence type="ECO:0000313" key="2">
    <source>
        <dbReference type="EMBL" id="KAI5339290.1"/>
    </source>
</evidence>
<evidence type="ECO:0000313" key="3">
    <source>
        <dbReference type="Proteomes" id="UP001054821"/>
    </source>
</evidence>
<accession>A0AAD4W9A0</accession>